<dbReference type="Proteomes" id="UP001595699">
    <property type="component" value="Unassembled WGS sequence"/>
</dbReference>
<organism evidence="6 7">
    <name type="scientific">Tenggerimyces flavus</name>
    <dbReference type="NCBI Taxonomy" id="1708749"/>
    <lineage>
        <taxon>Bacteria</taxon>
        <taxon>Bacillati</taxon>
        <taxon>Actinomycetota</taxon>
        <taxon>Actinomycetes</taxon>
        <taxon>Propionibacteriales</taxon>
        <taxon>Nocardioidaceae</taxon>
        <taxon>Tenggerimyces</taxon>
    </lineage>
</organism>
<dbReference type="InterPro" id="IPR036866">
    <property type="entry name" value="RibonucZ/Hydroxyglut_hydro"/>
</dbReference>
<evidence type="ECO:0000256" key="3">
    <source>
        <dbReference type="ARBA" id="ARBA00022801"/>
    </source>
</evidence>
<keyword evidence="3" id="KW-0378">Hydrolase</keyword>
<evidence type="ECO:0000313" key="6">
    <source>
        <dbReference type="EMBL" id="MFC3761160.1"/>
    </source>
</evidence>
<gene>
    <name evidence="6" type="ORF">ACFOUW_09935</name>
</gene>
<evidence type="ECO:0000256" key="4">
    <source>
        <dbReference type="ARBA" id="ARBA00022833"/>
    </source>
</evidence>
<evidence type="ECO:0000259" key="5">
    <source>
        <dbReference type="SMART" id="SM00849"/>
    </source>
</evidence>
<dbReference type="EMBL" id="JBHRZH010000006">
    <property type="protein sequence ID" value="MFC3761160.1"/>
    <property type="molecule type" value="Genomic_DNA"/>
</dbReference>
<dbReference type="Pfam" id="PF00753">
    <property type="entry name" value="Lactamase_B"/>
    <property type="match status" value="1"/>
</dbReference>
<sequence length="240" mass="25291">MAVERRAFGDVVVSALVDGTGPFFEDLSSAFPSAGLAGVWELDFRCFALRLADGRSVLVDAGIGPSVAGAETWTPVPGRLPALLSEISLAPGDVSAVVLTHLHSDHVGWAVVDSAPYFPNARYVLQRSEFETVGSRVVSPLFSSGLLDLVDGRSLVAPGVEVVPTPGHTPGHQSVLVGEGLVVTGDVLVHEVQLADPEVAYAYESDPELARFTRLELLADARSRGALLATSHLREAFVLA</sequence>
<dbReference type="RefSeq" id="WP_205117374.1">
    <property type="nucleotide sequence ID" value="NZ_JAFBCM010000001.1"/>
</dbReference>
<comment type="caution">
    <text evidence="6">The sequence shown here is derived from an EMBL/GenBank/DDBJ whole genome shotgun (WGS) entry which is preliminary data.</text>
</comment>
<evidence type="ECO:0000313" key="7">
    <source>
        <dbReference type="Proteomes" id="UP001595699"/>
    </source>
</evidence>
<keyword evidence="2" id="KW-0479">Metal-binding</keyword>
<dbReference type="SMART" id="SM00849">
    <property type="entry name" value="Lactamase_B"/>
    <property type="match status" value="1"/>
</dbReference>
<name>A0ABV7YBW2_9ACTN</name>
<protein>
    <submittedName>
        <fullName evidence="6">MBL fold metallo-hydrolase</fullName>
    </submittedName>
</protein>
<dbReference type="InterPro" id="IPR051013">
    <property type="entry name" value="MBL_superfamily_lactonases"/>
</dbReference>
<dbReference type="Gene3D" id="3.60.15.10">
    <property type="entry name" value="Ribonuclease Z/Hydroxyacylglutathione hydrolase-like"/>
    <property type="match status" value="1"/>
</dbReference>
<keyword evidence="7" id="KW-1185">Reference proteome</keyword>
<dbReference type="PANTHER" id="PTHR42978:SF6">
    <property type="entry name" value="QUORUM-QUENCHING LACTONASE YTNP-RELATED"/>
    <property type="match status" value="1"/>
</dbReference>
<evidence type="ECO:0000256" key="2">
    <source>
        <dbReference type="ARBA" id="ARBA00022723"/>
    </source>
</evidence>
<keyword evidence="4" id="KW-0862">Zinc</keyword>
<evidence type="ECO:0000256" key="1">
    <source>
        <dbReference type="ARBA" id="ARBA00007749"/>
    </source>
</evidence>
<dbReference type="InterPro" id="IPR001279">
    <property type="entry name" value="Metallo-B-lactamas"/>
</dbReference>
<comment type="similarity">
    <text evidence="1">Belongs to the metallo-beta-lactamase superfamily.</text>
</comment>
<dbReference type="PANTHER" id="PTHR42978">
    <property type="entry name" value="QUORUM-QUENCHING LACTONASE YTNP-RELATED-RELATED"/>
    <property type="match status" value="1"/>
</dbReference>
<proteinExistence type="inferred from homology"/>
<accession>A0ABV7YBW2</accession>
<reference evidence="7" key="1">
    <citation type="journal article" date="2019" name="Int. J. Syst. Evol. Microbiol.">
        <title>The Global Catalogue of Microorganisms (GCM) 10K type strain sequencing project: providing services to taxonomists for standard genome sequencing and annotation.</title>
        <authorList>
            <consortium name="The Broad Institute Genomics Platform"/>
            <consortium name="The Broad Institute Genome Sequencing Center for Infectious Disease"/>
            <person name="Wu L."/>
            <person name="Ma J."/>
        </authorList>
    </citation>
    <scope>NUCLEOTIDE SEQUENCE [LARGE SCALE GENOMIC DNA]</scope>
    <source>
        <strain evidence="7">CGMCC 4.7241</strain>
    </source>
</reference>
<feature type="domain" description="Metallo-beta-lactamase" evidence="5">
    <location>
        <begin position="45"/>
        <end position="232"/>
    </location>
</feature>
<dbReference type="SUPFAM" id="SSF56281">
    <property type="entry name" value="Metallo-hydrolase/oxidoreductase"/>
    <property type="match status" value="1"/>
</dbReference>